<proteinExistence type="predicted"/>
<sequence length="391" mass="44985">MKKIIFMLINMNVGGTEKALLNLISELDQDDYEVTILMLERYGDFLPYIPKHVQVEYVNDYQNIKQEYENPPKEVVSSYLKKGKVLQAISLLSIYLLSKIKKDRRPFLNYLLRNEPVREKSYDIAVAYAGPMDLISNFVLTKINAKKKIQWIHFDVTKIGFNAAVESKLYEKFNRIYTVSIEGREKLTKMIPRITGKTEVFRNVISPEMIIKQAKEGVGFTDQYEGIRILTVGRLTGEKGQDLAIKALRLLVDNGYLVRWYCLGEGNSRGKYESLVKQNGLEDHFVFLGSNPNPYPYMDQCDIYVQPSRHEGFCITLAEAKCLRKPIVTTNFTGAKEQIRDQETGLIVDVCDVQIFKAIRTLIKTPHLGKTFSTNINNDFIDNEEPMKHLI</sequence>
<dbReference type="PANTHER" id="PTHR12526:SF630">
    <property type="entry name" value="GLYCOSYLTRANSFERASE"/>
    <property type="match status" value="1"/>
</dbReference>
<comment type="caution">
    <text evidence="2">The sequence shown here is derived from an EMBL/GenBank/DDBJ whole genome shotgun (WGS) entry which is preliminary data.</text>
</comment>
<organism evidence="2 3">
    <name type="scientific">Halalkalibacter suaedae</name>
    <dbReference type="NCBI Taxonomy" id="2822140"/>
    <lineage>
        <taxon>Bacteria</taxon>
        <taxon>Bacillati</taxon>
        <taxon>Bacillota</taxon>
        <taxon>Bacilli</taxon>
        <taxon>Bacillales</taxon>
        <taxon>Bacillaceae</taxon>
        <taxon>Halalkalibacter</taxon>
    </lineage>
</organism>
<dbReference type="CDD" id="cd03811">
    <property type="entry name" value="GT4_GT28_WabH-like"/>
    <property type="match status" value="1"/>
</dbReference>
<dbReference type="SUPFAM" id="SSF53756">
    <property type="entry name" value="UDP-Glycosyltransferase/glycogen phosphorylase"/>
    <property type="match status" value="1"/>
</dbReference>
<dbReference type="AlphaFoldDB" id="A0A940WSK4"/>
<accession>A0A940WSK4</accession>
<evidence type="ECO:0000259" key="1">
    <source>
        <dbReference type="Pfam" id="PF00534"/>
    </source>
</evidence>
<dbReference type="Pfam" id="PF00534">
    <property type="entry name" value="Glycos_transf_1"/>
    <property type="match status" value="1"/>
</dbReference>
<evidence type="ECO:0000313" key="3">
    <source>
        <dbReference type="Proteomes" id="UP000678228"/>
    </source>
</evidence>
<dbReference type="PANTHER" id="PTHR12526">
    <property type="entry name" value="GLYCOSYLTRANSFERASE"/>
    <property type="match status" value="1"/>
</dbReference>
<keyword evidence="3" id="KW-1185">Reference proteome</keyword>
<dbReference type="EMBL" id="JAGKSQ010000003">
    <property type="protein sequence ID" value="MBP3951511.1"/>
    <property type="molecule type" value="Genomic_DNA"/>
</dbReference>
<dbReference type="InterPro" id="IPR001296">
    <property type="entry name" value="Glyco_trans_1"/>
</dbReference>
<dbReference type="GO" id="GO:0016757">
    <property type="term" value="F:glycosyltransferase activity"/>
    <property type="evidence" value="ECO:0007669"/>
    <property type="project" value="InterPro"/>
</dbReference>
<name>A0A940WSK4_9BACI</name>
<dbReference type="RefSeq" id="WP_210597187.1">
    <property type="nucleotide sequence ID" value="NZ_JAGKSQ010000003.1"/>
</dbReference>
<protein>
    <submittedName>
        <fullName evidence="2">Glycosyltransferase</fullName>
    </submittedName>
</protein>
<reference evidence="2" key="1">
    <citation type="submission" date="2021-03" db="EMBL/GenBank/DDBJ databases">
        <title>Bacillus suaedae sp. nov., isolated from Suaeda aralocaspica.</title>
        <authorList>
            <person name="Lei R.F.R."/>
        </authorList>
    </citation>
    <scope>NUCLEOTIDE SEQUENCE</scope>
    <source>
        <strain evidence="2">YZJH907-2</strain>
    </source>
</reference>
<dbReference type="Proteomes" id="UP000678228">
    <property type="component" value="Unassembled WGS sequence"/>
</dbReference>
<dbReference type="Gene3D" id="3.40.50.2000">
    <property type="entry name" value="Glycogen Phosphorylase B"/>
    <property type="match status" value="2"/>
</dbReference>
<feature type="domain" description="Glycosyl transferase family 1" evidence="1">
    <location>
        <begin position="228"/>
        <end position="375"/>
    </location>
</feature>
<gene>
    <name evidence="2" type="ORF">J7W16_10215</name>
</gene>
<evidence type="ECO:0000313" key="2">
    <source>
        <dbReference type="EMBL" id="MBP3951511.1"/>
    </source>
</evidence>